<sequence length="168" mass="19193">MDSDPSGRILFTVKNLFSFLHLVYCLQETVFCSRGRGFQPLQITTLEIVNDGAGERYIKTLCSVVRDLGIQISGGFEHGYCFQFKDLELEEDNKCGSAMVQWTARRRGQANEKNKFIRQFDDFELSGDRKAQKSSYRRKFDGFELSGDRKVQLKLVQQLMLGPVSANS</sequence>
<evidence type="ECO:0000313" key="3">
    <source>
        <dbReference type="EMBL" id="RXI09656.1"/>
    </source>
</evidence>
<dbReference type="EMBL" id="RDQH01000255">
    <property type="protein sequence ID" value="RXI09656.1"/>
    <property type="molecule type" value="Genomic_DNA"/>
</dbReference>
<reference evidence="3 4" key="1">
    <citation type="submission" date="2018-10" db="EMBL/GenBank/DDBJ databases">
        <title>A high-quality apple genome assembly.</title>
        <authorList>
            <person name="Hu J."/>
        </authorList>
    </citation>
    <scope>NUCLEOTIDE SEQUENCE [LARGE SCALE GENOMIC DNA]</scope>
    <source>
        <strain evidence="4">cv. HFTH1</strain>
        <tissue evidence="3">Young leaf</tissue>
    </source>
</reference>
<keyword evidence="4" id="KW-1185">Reference proteome</keyword>
<evidence type="ECO:0000313" key="2">
    <source>
        <dbReference type="EMBL" id="RXH76069.1"/>
    </source>
</evidence>
<evidence type="ECO:0000256" key="1">
    <source>
        <dbReference type="SAM" id="SignalP"/>
    </source>
</evidence>
<keyword evidence="1" id="KW-0732">Signal</keyword>
<feature type="chain" id="PRO_5036117584" evidence="1">
    <location>
        <begin position="26"/>
        <end position="168"/>
    </location>
</feature>
<dbReference type="EMBL" id="RDQH01000340">
    <property type="protein sequence ID" value="RXH76069.1"/>
    <property type="molecule type" value="Genomic_DNA"/>
</dbReference>
<feature type="signal peptide" evidence="1">
    <location>
        <begin position="1"/>
        <end position="25"/>
    </location>
</feature>
<accession>A0A498KQ39</accession>
<dbReference type="Proteomes" id="UP000290289">
    <property type="component" value="Chromosome 14"/>
</dbReference>
<name>A0A498KQ39_MALDO</name>
<gene>
    <name evidence="2" type="ORF">DVH24_001648</name>
    <name evidence="3" type="ORF">DVH24_006758</name>
</gene>
<protein>
    <submittedName>
        <fullName evidence="3">Uncharacterized protein</fullName>
    </submittedName>
</protein>
<dbReference type="AlphaFoldDB" id="A0A498KQ39"/>
<proteinExistence type="predicted"/>
<organism evidence="3 4">
    <name type="scientific">Malus domestica</name>
    <name type="common">Apple</name>
    <name type="synonym">Pyrus malus</name>
    <dbReference type="NCBI Taxonomy" id="3750"/>
    <lineage>
        <taxon>Eukaryota</taxon>
        <taxon>Viridiplantae</taxon>
        <taxon>Streptophyta</taxon>
        <taxon>Embryophyta</taxon>
        <taxon>Tracheophyta</taxon>
        <taxon>Spermatophyta</taxon>
        <taxon>Magnoliopsida</taxon>
        <taxon>eudicotyledons</taxon>
        <taxon>Gunneridae</taxon>
        <taxon>Pentapetalae</taxon>
        <taxon>rosids</taxon>
        <taxon>fabids</taxon>
        <taxon>Rosales</taxon>
        <taxon>Rosaceae</taxon>
        <taxon>Amygdaloideae</taxon>
        <taxon>Maleae</taxon>
        <taxon>Malus</taxon>
    </lineage>
</organism>
<comment type="caution">
    <text evidence="3">The sequence shown here is derived from an EMBL/GenBank/DDBJ whole genome shotgun (WGS) entry which is preliminary data.</text>
</comment>
<evidence type="ECO:0000313" key="4">
    <source>
        <dbReference type="Proteomes" id="UP000290289"/>
    </source>
</evidence>